<evidence type="ECO:0000256" key="6">
    <source>
        <dbReference type="ARBA" id="ARBA00022967"/>
    </source>
</evidence>
<dbReference type="GO" id="GO:0000287">
    <property type="term" value="F:magnesium ion binding"/>
    <property type="evidence" value="ECO:0007669"/>
    <property type="project" value="UniProtKB-UniRule"/>
</dbReference>
<evidence type="ECO:0000313" key="14">
    <source>
        <dbReference type="EMBL" id="AQL06849.1"/>
    </source>
</evidence>
<evidence type="ECO:0000256" key="5">
    <source>
        <dbReference type="ARBA" id="ARBA00022840"/>
    </source>
</evidence>
<feature type="binding site" evidence="11">
    <location>
        <position position="374"/>
    </location>
    <ligand>
        <name>ATP</name>
        <dbReference type="ChEBI" id="CHEBI:30616"/>
    </ligand>
</feature>
<comment type="similarity">
    <text evidence="2 13">Belongs to the cation transport ATPase (P-type) (TC 3.A.3) family. Type IV subfamily.</text>
</comment>
<name>A0A1D6PAZ0_MAIZE</name>
<dbReference type="GO" id="GO:0005524">
    <property type="term" value="F:ATP binding"/>
    <property type="evidence" value="ECO:0007669"/>
    <property type="project" value="UniProtKB-UniRule"/>
</dbReference>
<feature type="binding site" evidence="11">
    <location>
        <position position="415"/>
    </location>
    <ligand>
        <name>ATP</name>
        <dbReference type="ChEBI" id="CHEBI:30616"/>
    </ligand>
</feature>
<sequence length="694" mass="77459">MPCDMVLLGTSDPNGIAYIQTMNLDGESNLKTRYARQETTSMIYDDTYSGLIECELPNRNIYEFTATMKLDSQRVPLGQSNIVLRGCQLKNTEWVIGVVVYAGQETKAMLNSTISPSKSSNLESYMNRETLWLSAFLLITCSVVATGMGVWLFKNSKNLDALPYYRRKYFTFGRENRKDFKFYGIALEIFFSFLSSVIIFQIMIPISLYITMELVRVGQSYFMIGDTRMYDSNSGSRFQCRSLNINEDLGQIRYIFSDKTGTLTQNKMEFQQASIYGKNYGSSLQVTSDFSHEISTAESLRQSVRKPKVNVDLALTELLNQPLIGEERLSAHDFFLTLAACNTVIPVNTEGSHDLTNEVDEIGAIDYQGESPDEQALVIAASAYGYTLVERTTGHIVIDVLGERLRLDVLGLHEFDSVRKRMSVIVRFPDNNVKVLVKGADTSMLNILKVEIDDELYDSLHVKIREATENHLSAYSSEGLRTLVIGSKNLTDAEFSEWQEMYEEASTSMHERSAKLRQAAGLVECNLTLLGATGIEDKLQDGVPEAIDSLRQAGIKVWVLTGDKQETAISIGLSCRLLTQTMHLIIINGSSEVECRRLLAEAKAKFGIKSADFGRDLQGTEDMYHGDISKLRPSNGHLSETGAQSLELTGVIGGDKSEYSENVTNFDGTELALIIDGSSLVYILEKPLESEVCY</sequence>
<dbReference type="Gene3D" id="2.70.150.10">
    <property type="entry name" value="Calcium-transporting ATPase, cytoplasmic transduction domain A"/>
    <property type="match status" value="1"/>
</dbReference>
<dbReference type="InterPro" id="IPR001757">
    <property type="entry name" value="P_typ_ATPase"/>
</dbReference>
<feature type="transmembrane region" description="Helical" evidence="13">
    <location>
        <begin position="182"/>
        <end position="204"/>
    </location>
</feature>
<dbReference type="NCBIfam" id="TIGR01494">
    <property type="entry name" value="ATPase_P-type"/>
    <property type="match status" value="2"/>
</dbReference>
<feature type="binding site" evidence="11">
    <location>
        <position position="258"/>
    </location>
    <ligand>
        <name>ATP</name>
        <dbReference type="ChEBI" id="CHEBI:30616"/>
    </ligand>
</feature>
<dbReference type="GO" id="GO:0140326">
    <property type="term" value="F:ATPase-coupled intramembrane lipid transporter activity"/>
    <property type="evidence" value="ECO:0007669"/>
    <property type="project" value="UniProtKB-EC"/>
</dbReference>
<evidence type="ECO:0000256" key="11">
    <source>
        <dbReference type="PIRSR" id="PIRSR606539-2"/>
    </source>
</evidence>
<keyword evidence="6 13" id="KW-1278">Translocase</keyword>
<dbReference type="Pfam" id="PF13246">
    <property type="entry name" value="Cation_ATPase"/>
    <property type="match status" value="1"/>
</dbReference>
<evidence type="ECO:0000256" key="9">
    <source>
        <dbReference type="ARBA" id="ARBA00034036"/>
    </source>
</evidence>
<feature type="binding site" evidence="11">
    <location>
        <position position="563"/>
    </location>
    <ligand>
        <name>ATP</name>
        <dbReference type="ChEBI" id="CHEBI:30616"/>
    </ligand>
</feature>
<feature type="binding site" evidence="11">
    <location>
        <position position="438"/>
    </location>
    <ligand>
        <name>ATP</name>
        <dbReference type="ChEBI" id="CHEBI:30616"/>
    </ligand>
</feature>
<dbReference type="InterPro" id="IPR023299">
    <property type="entry name" value="ATPase_P-typ_cyto_dom_N"/>
</dbReference>
<evidence type="ECO:0000256" key="10">
    <source>
        <dbReference type="PIRSR" id="PIRSR606539-1"/>
    </source>
</evidence>
<keyword evidence="8 13" id="KW-0472">Membrane</keyword>
<dbReference type="EMBL" id="CM000785">
    <property type="protein sequence ID" value="AQL06849.1"/>
    <property type="molecule type" value="Genomic_DNA"/>
</dbReference>
<keyword evidence="5 11" id="KW-0067">ATP-binding</keyword>
<keyword evidence="12 13" id="KW-0460">Magnesium</keyword>
<proteinExistence type="inferred from homology"/>
<evidence type="ECO:0000256" key="7">
    <source>
        <dbReference type="ARBA" id="ARBA00022989"/>
    </source>
</evidence>
<evidence type="ECO:0000256" key="12">
    <source>
        <dbReference type="PIRSR" id="PIRSR606539-3"/>
    </source>
</evidence>
<dbReference type="InterPro" id="IPR023214">
    <property type="entry name" value="HAD_sf"/>
</dbReference>
<evidence type="ECO:0000256" key="2">
    <source>
        <dbReference type="ARBA" id="ARBA00008109"/>
    </source>
</evidence>
<dbReference type="GO" id="GO:0015914">
    <property type="term" value="P:phospholipid transport"/>
    <property type="evidence" value="ECO:0007669"/>
    <property type="project" value="InterPro"/>
</dbReference>
<evidence type="ECO:0000256" key="1">
    <source>
        <dbReference type="ARBA" id="ARBA00004141"/>
    </source>
</evidence>
<dbReference type="Gene3D" id="3.40.50.1000">
    <property type="entry name" value="HAD superfamily/HAD-like"/>
    <property type="match status" value="2"/>
</dbReference>
<dbReference type="Gene3D" id="3.40.1110.10">
    <property type="entry name" value="Calcium-transporting ATPase, cytoplasmic domain N"/>
    <property type="match status" value="2"/>
</dbReference>
<comment type="subcellular location">
    <subcellularLocation>
        <location evidence="1 13">Membrane</location>
        <topology evidence="1 13">Multi-pass membrane protein</topology>
    </subcellularLocation>
</comment>
<feature type="active site" description="4-aspartylphosphate intermediate" evidence="10">
    <location>
        <position position="258"/>
    </location>
</feature>
<gene>
    <name evidence="14" type="ORF">ZEAMMB73_Zm00001d047527</name>
</gene>
<feature type="binding site" evidence="12">
    <location>
        <position position="258"/>
    </location>
    <ligand>
        <name>Mg(2+)</name>
        <dbReference type="ChEBI" id="CHEBI:18420"/>
    </ligand>
</feature>
<dbReference type="SUPFAM" id="SSF81665">
    <property type="entry name" value="Calcium ATPase, transmembrane domain M"/>
    <property type="match status" value="1"/>
</dbReference>
<feature type="binding site" evidence="11">
    <location>
        <position position="259"/>
    </location>
    <ligand>
        <name>ATP</name>
        <dbReference type="ChEBI" id="CHEBI:30616"/>
    </ligand>
</feature>
<feature type="binding site" evidence="12">
    <location>
        <position position="260"/>
    </location>
    <ligand>
        <name>Mg(2+)</name>
        <dbReference type="ChEBI" id="CHEBI:18420"/>
    </ligand>
</feature>
<organism evidence="14">
    <name type="scientific">Zea mays</name>
    <name type="common">Maize</name>
    <dbReference type="NCBI Taxonomy" id="4577"/>
    <lineage>
        <taxon>Eukaryota</taxon>
        <taxon>Viridiplantae</taxon>
        <taxon>Streptophyta</taxon>
        <taxon>Embryophyta</taxon>
        <taxon>Tracheophyta</taxon>
        <taxon>Spermatophyta</taxon>
        <taxon>Magnoliopsida</taxon>
        <taxon>Liliopsida</taxon>
        <taxon>Poales</taxon>
        <taxon>Poaceae</taxon>
        <taxon>PACMAD clade</taxon>
        <taxon>Panicoideae</taxon>
        <taxon>Andropogonodae</taxon>
        <taxon>Andropogoneae</taxon>
        <taxon>Tripsacinae</taxon>
        <taxon>Zea</taxon>
    </lineage>
</organism>
<dbReference type="PANTHER" id="PTHR24092">
    <property type="entry name" value="PROBABLE PHOSPHOLIPID-TRANSPORTING ATPASE"/>
    <property type="match status" value="1"/>
</dbReference>
<comment type="cofactor">
    <cofactor evidence="12">
        <name>Mg(2+)</name>
        <dbReference type="ChEBI" id="CHEBI:18420"/>
    </cofactor>
</comment>
<keyword evidence="12" id="KW-0479">Metal-binding</keyword>
<dbReference type="FunFam" id="3.40.50.1000:FF:000001">
    <property type="entry name" value="Phospholipid-transporting ATPase IC"/>
    <property type="match status" value="1"/>
</dbReference>
<dbReference type="InterPro" id="IPR023298">
    <property type="entry name" value="ATPase_P-typ_TM_dom_sf"/>
</dbReference>
<dbReference type="SUPFAM" id="SSF81660">
    <property type="entry name" value="Metal cation-transporting ATPase, ATP-binding domain N"/>
    <property type="match status" value="1"/>
</dbReference>
<evidence type="ECO:0000256" key="13">
    <source>
        <dbReference type="RuleBase" id="RU362033"/>
    </source>
</evidence>
<dbReference type="ExpressionAtlas" id="A0A1D6PAZ0">
    <property type="expression patterns" value="baseline and differential"/>
</dbReference>
<keyword evidence="4 11" id="KW-0547">Nucleotide-binding</keyword>
<dbReference type="Gene3D" id="1.20.1110.10">
    <property type="entry name" value="Calcium-transporting ATPase, transmembrane domain"/>
    <property type="match status" value="1"/>
</dbReference>
<dbReference type="GO" id="GO:0016020">
    <property type="term" value="C:membrane"/>
    <property type="evidence" value="ECO:0007669"/>
    <property type="project" value="UniProtKB-SubCell"/>
</dbReference>
<comment type="catalytic activity">
    <reaction evidence="9 13">
        <text>ATP + H2O + phospholipidSide 1 = ADP + phosphate + phospholipidSide 2.</text>
        <dbReference type="EC" id="7.6.2.1"/>
    </reaction>
</comment>
<dbReference type="InterPro" id="IPR018303">
    <property type="entry name" value="ATPase_P-typ_P_site"/>
</dbReference>
<feature type="binding site" evidence="11">
    <location>
        <position position="260"/>
    </location>
    <ligand>
        <name>ATP</name>
        <dbReference type="ChEBI" id="CHEBI:30616"/>
    </ligand>
</feature>
<keyword evidence="7 13" id="KW-1133">Transmembrane helix</keyword>
<dbReference type="PRINTS" id="PR00119">
    <property type="entry name" value="CATATPASE"/>
</dbReference>
<evidence type="ECO:0000256" key="4">
    <source>
        <dbReference type="ARBA" id="ARBA00022741"/>
    </source>
</evidence>
<reference evidence="14" key="1">
    <citation type="submission" date="2015-12" db="EMBL/GenBank/DDBJ databases">
        <title>Update maize B73 reference genome by single molecule sequencing technologies.</title>
        <authorList>
            <consortium name="Maize Genome Sequencing Project"/>
            <person name="Ware D."/>
        </authorList>
    </citation>
    <scope>NUCLEOTIDE SEQUENCE</scope>
    <source>
        <tissue evidence="14">Seedling</tissue>
    </source>
</reference>
<dbReference type="EC" id="7.6.2.1" evidence="13"/>
<evidence type="ECO:0000256" key="3">
    <source>
        <dbReference type="ARBA" id="ARBA00022692"/>
    </source>
</evidence>
<feature type="binding site" evidence="11">
    <location>
        <position position="481"/>
    </location>
    <ligand>
        <name>ATP</name>
        <dbReference type="ChEBI" id="CHEBI:30616"/>
    </ligand>
</feature>
<comment type="caution">
    <text evidence="13">Lacks conserved residue(s) required for the propagation of feature annotation.</text>
</comment>
<dbReference type="InterPro" id="IPR036412">
    <property type="entry name" value="HAD-like_sf"/>
</dbReference>
<keyword evidence="3 13" id="KW-0812">Transmembrane</keyword>
<dbReference type="AlphaFoldDB" id="A0A1D6PAZ0"/>
<dbReference type="PANTHER" id="PTHR24092:SF148">
    <property type="entry name" value="PHOSPHOLIPID-TRANSPORTING ATPASE"/>
    <property type="match status" value="1"/>
</dbReference>
<feature type="binding site" evidence="11">
    <location>
        <position position="562"/>
    </location>
    <ligand>
        <name>ATP</name>
        <dbReference type="ChEBI" id="CHEBI:30616"/>
    </ligand>
</feature>
<dbReference type="FunFam" id="3.40.1110.10:FF:000230">
    <property type="entry name" value="Phospholipid-transporting ATPase"/>
    <property type="match status" value="1"/>
</dbReference>
<feature type="transmembrane region" description="Helical" evidence="13">
    <location>
        <begin position="131"/>
        <end position="153"/>
    </location>
</feature>
<evidence type="ECO:0000256" key="8">
    <source>
        <dbReference type="ARBA" id="ARBA00023136"/>
    </source>
</evidence>
<dbReference type="SUPFAM" id="SSF56784">
    <property type="entry name" value="HAD-like"/>
    <property type="match status" value="1"/>
</dbReference>
<protein>
    <recommendedName>
        <fullName evidence="13">Phospholipid-transporting ATPase</fullName>
        <ecNumber evidence="13">7.6.2.1</ecNumber>
    </recommendedName>
</protein>
<accession>A0A1D6PAZ0</accession>
<dbReference type="NCBIfam" id="TIGR01652">
    <property type="entry name" value="ATPase-Plipid"/>
    <property type="match status" value="1"/>
</dbReference>
<dbReference type="InterPro" id="IPR008250">
    <property type="entry name" value="ATPase_P-typ_transduc_dom_A_sf"/>
</dbReference>
<dbReference type="InterPro" id="IPR006539">
    <property type="entry name" value="P-type_ATPase_IV"/>
</dbReference>
<dbReference type="SUPFAM" id="SSF81653">
    <property type="entry name" value="Calcium ATPase, transduction domain A"/>
    <property type="match status" value="1"/>
</dbReference>
<dbReference type="PROSITE" id="PS00154">
    <property type="entry name" value="ATPASE_E1_E2"/>
    <property type="match status" value="1"/>
</dbReference>
<dbReference type="GO" id="GO:0016887">
    <property type="term" value="F:ATP hydrolysis activity"/>
    <property type="evidence" value="ECO:0007669"/>
    <property type="project" value="InterPro"/>
</dbReference>
<feature type="binding site" evidence="11">
    <location>
        <position position="561"/>
    </location>
    <ligand>
        <name>ATP</name>
        <dbReference type="ChEBI" id="CHEBI:30616"/>
    </ligand>
</feature>